<feature type="compositionally biased region" description="Polar residues" evidence="1">
    <location>
        <begin position="32"/>
        <end position="46"/>
    </location>
</feature>
<gene>
    <name evidence="3" type="ORF">BO72DRAFT_460222</name>
</gene>
<dbReference type="GeneID" id="63863788"/>
<accession>A0A8G1RPA7</accession>
<dbReference type="Pfam" id="PF13881">
    <property type="entry name" value="Rad60-SLD_2"/>
    <property type="match status" value="1"/>
</dbReference>
<dbReference type="InterPro" id="IPR039540">
    <property type="entry name" value="UBL3-like_ubiquitin_dom"/>
</dbReference>
<dbReference type="OrthoDB" id="1043111at2759"/>
<dbReference type="RefSeq" id="XP_040799843.1">
    <property type="nucleotide sequence ID" value="XM_040946455.1"/>
</dbReference>
<dbReference type="PANTHER" id="PTHR13169:SF0">
    <property type="entry name" value="UBIQUITIN-LIKE PROTEIN 3"/>
    <property type="match status" value="1"/>
</dbReference>
<dbReference type="PANTHER" id="PTHR13169">
    <property type="entry name" value="UBIQUITIN-LIKE PROTEIN 3 HCG-1 PROTEIN"/>
    <property type="match status" value="1"/>
</dbReference>
<feature type="region of interest" description="Disordered" evidence="1">
    <location>
        <begin position="239"/>
        <end position="261"/>
    </location>
</feature>
<dbReference type="AlphaFoldDB" id="A0A8G1RPA7"/>
<dbReference type="Gene3D" id="3.10.20.90">
    <property type="entry name" value="Phosphatidylinositol 3-kinase Catalytic Subunit, Chain A, domain 1"/>
    <property type="match status" value="1"/>
</dbReference>
<keyword evidence="4" id="KW-1185">Reference proteome</keyword>
<protein>
    <recommendedName>
        <fullName evidence="2">UBL3-like ubiquitin domain-containing protein</fullName>
    </recommendedName>
</protein>
<dbReference type="EMBL" id="KZ824654">
    <property type="protein sequence ID" value="RAK75833.1"/>
    <property type="molecule type" value="Genomic_DNA"/>
</dbReference>
<sequence length="267" mass="28855">MSDSTGNKGDPAVTTPVPPIEPLQPLAVPGLSSESTEALNTTPRLDSTSDETQELSLTDGKSANVAEAPTATHASQQNPSDAPSASASAGDHGELKAPVAAGEASPQNVKEEDDSGPQLVITLLLITGSRHPFKIDAKYLKKQQVNVENLDPFAMSVYTLKELIWREWRQEWETRPSSPSSIRLISFGKLLDDKSPLSGTAVPTSLNRVSILTILDCRFNRDAPNVVHMTVKPQEIVDEDDAKGAKAQYTRERESSERSPGCRCIIQ</sequence>
<dbReference type="SUPFAM" id="SSF54236">
    <property type="entry name" value="Ubiquitin-like"/>
    <property type="match status" value="1"/>
</dbReference>
<proteinExistence type="predicted"/>
<dbReference type="Proteomes" id="UP000249789">
    <property type="component" value="Unassembled WGS sequence"/>
</dbReference>
<dbReference type="InterPro" id="IPR040015">
    <property type="entry name" value="UBL3-like"/>
</dbReference>
<dbReference type="VEuPathDB" id="FungiDB:BO72DRAFT_460222"/>
<evidence type="ECO:0000313" key="4">
    <source>
        <dbReference type="Proteomes" id="UP000249789"/>
    </source>
</evidence>
<feature type="compositionally biased region" description="Low complexity" evidence="1">
    <location>
        <begin position="74"/>
        <end position="89"/>
    </location>
</feature>
<name>A0A8G1RPA7_9EURO</name>
<dbReference type="InterPro" id="IPR029071">
    <property type="entry name" value="Ubiquitin-like_domsf"/>
</dbReference>
<organism evidence="3 4">
    <name type="scientific">Aspergillus fijiensis CBS 313.89</name>
    <dbReference type="NCBI Taxonomy" id="1448319"/>
    <lineage>
        <taxon>Eukaryota</taxon>
        <taxon>Fungi</taxon>
        <taxon>Dikarya</taxon>
        <taxon>Ascomycota</taxon>
        <taxon>Pezizomycotina</taxon>
        <taxon>Eurotiomycetes</taxon>
        <taxon>Eurotiomycetidae</taxon>
        <taxon>Eurotiales</taxon>
        <taxon>Aspergillaceae</taxon>
        <taxon>Aspergillus</taxon>
    </lineage>
</organism>
<feature type="region of interest" description="Disordered" evidence="1">
    <location>
        <begin position="1"/>
        <end position="114"/>
    </location>
</feature>
<evidence type="ECO:0000313" key="3">
    <source>
        <dbReference type="EMBL" id="RAK75833.1"/>
    </source>
</evidence>
<reference evidence="3 4" key="1">
    <citation type="submission" date="2018-02" db="EMBL/GenBank/DDBJ databases">
        <title>The genomes of Aspergillus section Nigri reveals drivers in fungal speciation.</title>
        <authorList>
            <consortium name="DOE Joint Genome Institute"/>
            <person name="Vesth T.C."/>
            <person name="Nybo J."/>
            <person name="Theobald S."/>
            <person name="Brandl J."/>
            <person name="Frisvad J.C."/>
            <person name="Nielsen K.F."/>
            <person name="Lyhne E.K."/>
            <person name="Kogle M.E."/>
            <person name="Kuo A."/>
            <person name="Riley R."/>
            <person name="Clum A."/>
            <person name="Nolan M."/>
            <person name="Lipzen A."/>
            <person name="Salamov A."/>
            <person name="Henrissat B."/>
            <person name="Wiebenga A."/>
            <person name="De vries R.P."/>
            <person name="Grigoriev I.V."/>
            <person name="Mortensen U.H."/>
            <person name="Andersen M.R."/>
            <person name="Baker S.E."/>
        </authorList>
    </citation>
    <scope>NUCLEOTIDE SEQUENCE [LARGE SCALE GENOMIC DNA]</scope>
    <source>
        <strain evidence="3 4">CBS 313.89</strain>
    </source>
</reference>
<feature type="domain" description="UBL3-like ubiquitin" evidence="2">
    <location>
        <begin position="152"/>
        <end position="205"/>
    </location>
</feature>
<evidence type="ECO:0000256" key="1">
    <source>
        <dbReference type="SAM" id="MobiDB-lite"/>
    </source>
</evidence>
<evidence type="ECO:0000259" key="2">
    <source>
        <dbReference type="Pfam" id="PF13881"/>
    </source>
</evidence>